<organism evidence="2 3">
    <name type="scientific">Plakobranchus ocellatus</name>
    <dbReference type="NCBI Taxonomy" id="259542"/>
    <lineage>
        <taxon>Eukaryota</taxon>
        <taxon>Metazoa</taxon>
        <taxon>Spiralia</taxon>
        <taxon>Lophotrochozoa</taxon>
        <taxon>Mollusca</taxon>
        <taxon>Gastropoda</taxon>
        <taxon>Heterobranchia</taxon>
        <taxon>Euthyneura</taxon>
        <taxon>Panpulmonata</taxon>
        <taxon>Sacoglossa</taxon>
        <taxon>Placobranchoidea</taxon>
        <taxon>Plakobranchidae</taxon>
        <taxon>Plakobranchus</taxon>
    </lineage>
</organism>
<dbReference type="Proteomes" id="UP000735302">
    <property type="component" value="Unassembled WGS sequence"/>
</dbReference>
<sequence length="155" mass="17364">MQESFDNQEDMKSKLRPITAAPPADANVTHSARTGIEMEEMCMKDMNRNKEVGGFFSSSSVSNNNISSNHNSNFFSCNEEPLDINVRNLENLSLMDNFSTMTSALSGLENNENLLYFQDFDSMLNPYIDDPKEGNISKTVRVPSSEHVAEIVGRQ</sequence>
<accession>A0AAV4B5P8</accession>
<feature type="region of interest" description="Disordered" evidence="1">
    <location>
        <begin position="1"/>
        <end position="30"/>
    </location>
</feature>
<protein>
    <submittedName>
        <fullName evidence="2">Uncharacterized protein</fullName>
    </submittedName>
</protein>
<comment type="caution">
    <text evidence="2">The sequence shown here is derived from an EMBL/GenBank/DDBJ whole genome shotgun (WGS) entry which is preliminary data.</text>
</comment>
<feature type="non-terminal residue" evidence="2">
    <location>
        <position position="155"/>
    </location>
</feature>
<gene>
    <name evidence="2" type="ORF">PoB_004060300</name>
</gene>
<name>A0AAV4B5P8_9GAST</name>
<evidence type="ECO:0000313" key="3">
    <source>
        <dbReference type="Proteomes" id="UP000735302"/>
    </source>
</evidence>
<evidence type="ECO:0000313" key="2">
    <source>
        <dbReference type="EMBL" id="GFO14098.1"/>
    </source>
</evidence>
<evidence type="ECO:0000256" key="1">
    <source>
        <dbReference type="SAM" id="MobiDB-lite"/>
    </source>
</evidence>
<keyword evidence="3" id="KW-1185">Reference proteome</keyword>
<dbReference type="EMBL" id="BLXT01004526">
    <property type="protein sequence ID" value="GFO14098.1"/>
    <property type="molecule type" value="Genomic_DNA"/>
</dbReference>
<dbReference type="AlphaFoldDB" id="A0AAV4B5P8"/>
<reference evidence="2 3" key="1">
    <citation type="journal article" date="2021" name="Elife">
        <title>Chloroplast acquisition without the gene transfer in kleptoplastic sea slugs, Plakobranchus ocellatus.</title>
        <authorList>
            <person name="Maeda T."/>
            <person name="Takahashi S."/>
            <person name="Yoshida T."/>
            <person name="Shimamura S."/>
            <person name="Takaki Y."/>
            <person name="Nagai Y."/>
            <person name="Toyoda A."/>
            <person name="Suzuki Y."/>
            <person name="Arimoto A."/>
            <person name="Ishii H."/>
            <person name="Satoh N."/>
            <person name="Nishiyama T."/>
            <person name="Hasebe M."/>
            <person name="Maruyama T."/>
            <person name="Minagawa J."/>
            <person name="Obokata J."/>
            <person name="Shigenobu S."/>
        </authorList>
    </citation>
    <scope>NUCLEOTIDE SEQUENCE [LARGE SCALE GENOMIC DNA]</scope>
</reference>
<proteinExistence type="predicted"/>